<protein>
    <submittedName>
        <fullName evidence="3">BLOC1S6</fullName>
    </submittedName>
</protein>
<name>A0A812B9C2_ACAPH</name>
<reference evidence="3" key="1">
    <citation type="submission" date="2021-01" db="EMBL/GenBank/DDBJ databases">
        <authorList>
            <person name="Li R."/>
            <person name="Bekaert M."/>
        </authorList>
    </citation>
    <scope>NUCLEOTIDE SEQUENCE</scope>
    <source>
        <strain evidence="3">Farmed</strain>
    </source>
</reference>
<keyword evidence="2" id="KW-0472">Membrane</keyword>
<dbReference type="Pfam" id="PF14712">
    <property type="entry name" value="Snapin_Pallidin"/>
    <property type="match status" value="1"/>
</dbReference>
<proteinExistence type="predicted"/>
<feature type="transmembrane region" description="Helical" evidence="2">
    <location>
        <begin position="269"/>
        <end position="292"/>
    </location>
</feature>
<dbReference type="AlphaFoldDB" id="A0A812B9C2"/>
<feature type="coiled-coil region" evidence="1">
    <location>
        <begin position="151"/>
        <end position="190"/>
    </location>
</feature>
<organism evidence="3 4">
    <name type="scientific">Acanthosepion pharaonis</name>
    <name type="common">Pharaoh cuttlefish</name>
    <name type="synonym">Sepia pharaonis</name>
    <dbReference type="NCBI Taxonomy" id="158019"/>
    <lineage>
        <taxon>Eukaryota</taxon>
        <taxon>Metazoa</taxon>
        <taxon>Spiralia</taxon>
        <taxon>Lophotrochozoa</taxon>
        <taxon>Mollusca</taxon>
        <taxon>Cephalopoda</taxon>
        <taxon>Coleoidea</taxon>
        <taxon>Decapodiformes</taxon>
        <taxon>Sepiida</taxon>
        <taxon>Sepiina</taxon>
        <taxon>Sepiidae</taxon>
        <taxon>Acanthosepion</taxon>
    </lineage>
</organism>
<dbReference type="GO" id="GO:0031083">
    <property type="term" value="C:BLOC-1 complex"/>
    <property type="evidence" value="ECO:0007669"/>
    <property type="project" value="TreeGrafter"/>
</dbReference>
<evidence type="ECO:0000256" key="2">
    <source>
        <dbReference type="SAM" id="Phobius"/>
    </source>
</evidence>
<evidence type="ECO:0000313" key="4">
    <source>
        <dbReference type="Proteomes" id="UP000597762"/>
    </source>
</evidence>
<sequence length="316" mass="35860">MISVVEIPKFGSTMESVEKYNCLENTRDDGVLSEKDIPSAEDSTNDVTLSLDQATGEDSSEGIAEDTDSQECLTKEGIQRLSHDLMDLFLPNLELAKKSLHELTQNQKILIETVQQENAKFDECSSKEKLGEILSNAKKYHTKLLGIKKQMALLQEKSTKLKKRALRLQQQKQKEELQKAQQQEQDLEREQMLVAKVMTKQFLGRILSFFFLSLWFFFFVSLSLSGFSSLSLSLSLSFFSSFLFSLSVFFLFLSLSLSVFLLSSSLSSFLFLFLLSLSSFFFFLLSLVFLLLSSLSRLSSSFFSLLSSSFFSLSPF</sequence>
<dbReference type="Proteomes" id="UP000597762">
    <property type="component" value="Unassembled WGS sequence"/>
</dbReference>
<keyword evidence="4" id="KW-1185">Reference proteome</keyword>
<gene>
    <name evidence="3" type="ORF">SPHA_12044</name>
</gene>
<dbReference type="InterPro" id="IPR028119">
    <property type="entry name" value="Snapin/Pallidin/Snn1"/>
</dbReference>
<comment type="caution">
    <text evidence="3">The sequence shown here is derived from an EMBL/GenBank/DDBJ whole genome shotgun (WGS) entry which is preliminary data.</text>
</comment>
<keyword evidence="1" id="KW-0175">Coiled coil</keyword>
<dbReference type="PANTHER" id="PTHR31328:SF2">
    <property type="entry name" value="BIOGENESIS OF LYSOSOME-RELATED ORGANELLES COMPLEX 1 SUBUNIT 6"/>
    <property type="match status" value="1"/>
</dbReference>
<accession>A0A812B9C2</accession>
<dbReference type="GO" id="GO:0030133">
    <property type="term" value="C:transport vesicle"/>
    <property type="evidence" value="ECO:0007669"/>
    <property type="project" value="TreeGrafter"/>
</dbReference>
<evidence type="ECO:0000313" key="3">
    <source>
        <dbReference type="EMBL" id="CAE1172500.1"/>
    </source>
</evidence>
<dbReference type="EMBL" id="CAHIKZ030000402">
    <property type="protein sequence ID" value="CAE1172500.1"/>
    <property type="molecule type" value="Genomic_DNA"/>
</dbReference>
<evidence type="ECO:0000256" key="1">
    <source>
        <dbReference type="SAM" id="Coils"/>
    </source>
</evidence>
<feature type="transmembrane region" description="Helical" evidence="2">
    <location>
        <begin position="202"/>
        <end position="222"/>
    </location>
</feature>
<dbReference type="PANTHER" id="PTHR31328">
    <property type="entry name" value="BIOGENESIS OF LYSOSOME-RELATED ORGANELLES COMPLEX 1 SUBUNIT 6"/>
    <property type="match status" value="1"/>
</dbReference>
<keyword evidence="2" id="KW-0812">Transmembrane</keyword>
<feature type="transmembrane region" description="Helical" evidence="2">
    <location>
        <begin position="242"/>
        <end position="262"/>
    </location>
</feature>
<dbReference type="OrthoDB" id="19659at2759"/>
<keyword evidence="2" id="KW-1133">Transmembrane helix</keyword>